<keyword evidence="2" id="KW-1185">Reference proteome</keyword>
<dbReference type="InterPro" id="IPR029063">
    <property type="entry name" value="SAM-dependent_MTases_sf"/>
</dbReference>
<dbReference type="Pfam" id="PF13489">
    <property type="entry name" value="Methyltransf_23"/>
    <property type="match status" value="1"/>
</dbReference>
<organism evidence="1 2">
    <name type="scientific">Roseibacillus persicicus</name>
    <dbReference type="NCBI Taxonomy" id="454148"/>
    <lineage>
        <taxon>Bacteria</taxon>
        <taxon>Pseudomonadati</taxon>
        <taxon>Verrucomicrobiota</taxon>
        <taxon>Verrucomicrobiia</taxon>
        <taxon>Verrucomicrobiales</taxon>
        <taxon>Verrucomicrobiaceae</taxon>
        <taxon>Roseibacillus</taxon>
    </lineage>
</organism>
<protein>
    <recommendedName>
        <fullName evidence="3">Methyltransferase domain-containing protein</fullName>
    </recommendedName>
</protein>
<proteinExistence type="predicted"/>
<sequence>MKREVVPEILDELDGSDPRAVRSRRDLRLINVLMGNERWIVRELARRASAGAIAELGAGHGELLQALAEKGWDCGGYDLQPKPAKLNSGISWAQGNFFETLGDDRAPIVVGSLILHHFEDDQLQRLGELLASRQCLVFAEPLRSPLALAEGYTLFPFVNEVTRHDMIVSIRAGFEKGELPRKLGLIDGWRWMERVTLRGGLRSVAVREGVFN</sequence>
<accession>A0A918TT46</accession>
<dbReference type="RefSeq" id="WP_189570561.1">
    <property type="nucleotide sequence ID" value="NZ_BMXI01000011.1"/>
</dbReference>
<name>A0A918TT46_9BACT</name>
<dbReference type="Proteomes" id="UP000644507">
    <property type="component" value="Unassembled WGS sequence"/>
</dbReference>
<evidence type="ECO:0000313" key="1">
    <source>
        <dbReference type="EMBL" id="GHC57868.1"/>
    </source>
</evidence>
<reference evidence="1" key="1">
    <citation type="journal article" date="2014" name="Int. J. Syst. Evol. Microbiol.">
        <title>Complete genome sequence of Corynebacterium casei LMG S-19264T (=DSM 44701T), isolated from a smear-ripened cheese.</title>
        <authorList>
            <consortium name="US DOE Joint Genome Institute (JGI-PGF)"/>
            <person name="Walter F."/>
            <person name="Albersmeier A."/>
            <person name="Kalinowski J."/>
            <person name="Ruckert C."/>
        </authorList>
    </citation>
    <scope>NUCLEOTIDE SEQUENCE</scope>
    <source>
        <strain evidence="1">KCTC 12988</strain>
    </source>
</reference>
<dbReference type="SUPFAM" id="SSF53335">
    <property type="entry name" value="S-adenosyl-L-methionine-dependent methyltransferases"/>
    <property type="match status" value="1"/>
</dbReference>
<gene>
    <name evidence="1" type="ORF">GCM10007100_25910</name>
</gene>
<evidence type="ECO:0008006" key="3">
    <source>
        <dbReference type="Google" id="ProtNLM"/>
    </source>
</evidence>
<dbReference type="Gene3D" id="3.40.50.150">
    <property type="entry name" value="Vaccinia Virus protein VP39"/>
    <property type="match status" value="1"/>
</dbReference>
<reference evidence="1" key="2">
    <citation type="submission" date="2020-09" db="EMBL/GenBank/DDBJ databases">
        <authorList>
            <person name="Sun Q."/>
            <person name="Kim S."/>
        </authorList>
    </citation>
    <scope>NUCLEOTIDE SEQUENCE</scope>
    <source>
        <strain evidence="1">KCTC 12988</strain>
    </source>
</reference>
<dbReference type="EMBL" id="BMXI01000011">
    <property type="protein sequence ID" value="GHC57868.1"/>
    <property type="molecule type" value="Genomic_DNA"/>
</dbReference>
<evidence type="ECO:0000313" key="2">
    <source>
        <dbReference type="Proteomes" id="UP000644507"/>
    </source>
</evidence>
<dbReference type="AlphaFoldDB" id="A0A918TT46"/>
<comment type="caution">
    <text evidence="1">The sequence shown here is derived from an EMBL/GenBank/DDBJ whole genome shotgun (WGS) entry which is preliminary data.</text>
</comment>